<organism evidence="2">
    <name type="scientific">marine sediment metagenome</name>
    <dbReference type="NCBI Taxonomy" id="412755"/>
    <lineage>
        <taxon>unclassified sequences</taxon>
        <taxon>metagenomes</taxon>
        <taxon>ecological metagenomes</taxon>
    </lineage>
</organism>
<gene>
    <name evidence="2" type="ORF">LCGC14_2034080</name>
</gene>
<name>A0A0F9ETR5_9ZZZZ</name>
<comment type="caution">
    <text evidence="2">The sequence shown here is derived from an EMBL/GenBank/DDBJ whole genome shotgun (WGS) entry which is preliminary data.</text>
</comment>
<evidence type="ECO:0000313" key="2">
    <source>
        <dbReference type="EMBL" id="KKL77518.1"/>
    </source>
</evidence>
<feature type="non-terminal residue" evidence="2">
    <location>
        <position position="57"/>
    </location>
</feature>
<evidence type="ECO:0000256" key="1">
    <source>
        <dbReference type="SAM" id="MobiDB-lite"/>
    </source>
</evidence>
<proteinExistence type="predicted"/>
<reference evidence="2" key="1">
    <citation type="journal article" date="2015" name="Nature">
        <title>Complex archaea that bridge the gap between prokaryotes and eukaryotes.</title>
        <authorList>
            <person name="Spang A."/>
            <person name="Saw J.H."/>
            <person name="Jorgensen S.L."/>
            <person name="Zaremba-Niedzwiedzka K."/>
            <person name="Martijn J."/>
            <person name="Lind A.E."/>
            <person name="van Eijk R."/>
            <person name="Schleper C."/>
            <person name="Guy L."/>
            <person name="Ettema T.J."/>
        </authorList>
    </citation>
    <scope>NUCLEOTIDE SEQUENCE</scope>
</reference>
<sequence length="57" mass="6444">MNVRQDRAKGASAAEDEPEGSGPSFPLQHRYYLADRDGQGRYASEPRIRGKDRARPR</sequence>
<dbReference type="AlphaFoldDB" id="A0A0F9ETR5"/>
<accession>A0A0F9ETR5</accession>
<feature type="compositionally biased region" description="Basic and acidic residues" evidence="1">
    <location>
        <begin position="32"/>
        <end position="57"/>
    </location>
</feature>
<dbReference type="EMBL" id="LAZR01023727">
    <property type="protein sequence ID" value="KKL77518.1"/>
    <property type="molecule type" value="Genomic_DNA"/>
</dbReference>
<feature type="region of interest" description="Disordered" evidence="1">
    <location>
        <begin position="1"/>
        <end position="57"/>
    </location>
</feature>
<protein>
    <submittedName>
        <fullName evidence="2">Uncharacterized protein</fullName>
    </submittedName>
</protein>